<keyword evidence="5" id="KW-0963">Cytoplasm</keyword>
<sequence>MSSLPEVPGFLKSIKPYIKISSDHEKRDPVVAYWCVLYALQTGLKMDAKPKDSFTFLTRLMDWLETAKRQQAGNEAVSSEVVAQAHMENYALKLFLWADSEDRAGNFSKNLIKTFYTAGLLFDVLTVFGEVSEEIAHHRKYAKWKATYINNCLNQGITPVPGPTGGEEDTEFGTQPPTTMHQPEERFDQPSTSISTPPYYNPTPPAPNPALTPQAPPPSYYTDDLAPQTPADSKCLALNGAELTPADLQLGQKLCKWAGSALTYDDIPTAVDNLQKVLALLTTGQKP</sequence>
<feature type="compositionally biased region" description="Polar residues" evidence="9">
    <location>
        <begin position="172"/>
        <end position="181"/>
    </location>
</feature>
<dbReference type="InterPro" id="IPR039431">
    <property type="entry name" value="Vta1/CALS_N"/>
</dbReference>
<comment type="subcellular location">
    <subcellularLocation>
        <location evidence="2">Cytoplasm</location>
    </subcellularLocation>
    <subcellularLocation>
        <location evidence="1">Endosome membrane</location>
        <topology evidence="1">Peripheral membrane protein</topology>
    </subcellularLocation>
</comment>
<dbReference type="InterPro" id="IPR023175">
    <property type="entry name" value="Vta1/CALS_N_sf"/>
</dbReference>
<dbReference type="InterPro" id="IPR044538">
    <property type="entry name" value="Vta1-like"/>
</dbReference>
<evidence type="ECO:0000259" key="11">
    <source>
        <dbReference type="Pfam" id="PF18097"/>
    </source>
</evidence>
<keyword evidence="8" id="KW-0472">Membrane</keyword>
<dbReference type="EMBL" id="CP092875">
    <property type="protein sequence ID" value="UYV76214.1"/>
    <property type="molecule type" value="Genomic_DNA"/>
</dbReference>
<evidence type="ECO:0000313" key="13">
    <source>
        <dbReference type="Proteomes" id="UP001235939"/>
    </source>
</evidence>
<evidence type="ECO:0000256" key="1">
    <source>
        <dbReference type="ARBA" id="ARBA00004481"/>
    </source>
</evidence>
<evidence type="ECO:0000256" key="9">
    <source>
        <dbReference type="SAM" id="MobiDB-lite"/>
    </source>
</evidence>
<evidence type="ECO:0000256" key="2">
    <source>
        <dbReference type="ARBA" id="ARBA00004496"/>
    </source>
</evidence>
<feature type="domain" description="Vta1 C-terminal" evidence="11">
    <location>
        <begin position="249"/>
        <end position="282"/>
    </location>
</feature>
<feature type="domain" description="Vta1/callose synthase N-terminal" evidence="10">
    <location>
        <begin position="13"/>
        <end position="154"/>
    </location>
</feature>
<evidence type="ECO:0000256" key="7">
    <source>
        <dbReference type="ARBA" id="ARBA00022927"/>
    </source>
</evidence>
<dbReference type="PANTHER" id="PTHR46009">
    <property type="entry name" value="VACUOLAR PROTEIN SORTING-ASSOCIATED PROTEIN VTA1 HOMOLOG"/>
    <property type="match status" value="1"/>
</dbReference>
<gene>
    <name evidence="12" type="ORF">LAZ67_13003045</name>
</gene>
<reference evidence="12 13" key="1">
    <citation type="submission" date="2022-01" db="EMBL/GenBank/DDBJ databases">
        <title>A chromosomal length assembly of Cordylochernes scorpioides.</title>
        <authorList>
            <person name="Zeh D."/>
            <person name="Zeh J."/>
        </authorList>
    </citation>
    <scope>NUCLEOTIDE SEQUENCE [LARGE SCALE GENOMIC DNA]</scope>
    <source>
        <strain evidence="12">IN4F17</strain>
        <tissue evidence="12">Whole Body</tissue>
    </source>
</reference>
<keyword evidence="13" id="KW-1185">Reference proteome</keyword>
<dbReference type="Proteomes" id="UP001235939">
    <property type="component" value="Chromosome 13"/>
</dbReference>
<dbReference type="Gene3D" id="1.20.5.420">
    <property type="entry name" value="Immunoglobulin FC, subunit C"/>
    <property type="match status" value="1"/>
</dbReference>
<keyword evidence="6" id="KW-0967">Endosome</keyword>
<accession>A0ABY6L511</accession>
<protein>
    <submittedName>
        <fullName evidence="12">VTA1</fullName>
    </submittedName>
</protein>
<evidence type="ECO:0000256" key="8">
    <source>
        <dbReference type="ARBA" id="ARBA00023136"/>
    </source>
</evidence>
<dbReference type="InterPro" id="IPR041212">
    <property type="entry name" value="Vta1_C"/>
</dbReference>
<keyword evidence="7" id="KW-0653">Protein transport</keyword>
<evidence type="ECO:0000313" key="12">
    <source>
        <dbReference type="EMBL" id="UYV76214.1"/>
    </source>
</evidence>
<feature type="compositionally biased region" description="Pro residues" evidence="9">
    <location>
        <begin position="199"/>
        <end position="217"/>
    </location>
</feature>
<evidence type="ECO:0000259" key="10">
    <source>
        <dbReference type="Pfam" id="PF04652"/>
    </source>
</evidence>
<comment type="similarity">
    <text evidence="3">Belongs to the VTA1 family.</text>
</comment>
<organism evidence="12 13">
    <name type="scientific">Cordylochernes scorpioides</name>
    <dbReference type="NCBI Taxonomy" id="51811"/>
    <lineage>
        <taxon>Eukaryota</taxon>
        <taxon>Metazoa</taxon>
        <taxon>Ecdysozoa</taxon>
        <taxon>Arthropoda</taxon>
        <taxon>Chelicerata</taxon>
        <taxon>Arachnida</taxon>
        <taxon>Pseudoscorpiones</taxon>
        <taxon>Cheliferoidea</taxon>
        <taxon>Chernetidae</taxon>
        <taxon>Cordylochernes</taxon>
    </lineage>
</organism>
<feature type="region of interest" description="Disordered" evidence="9">
    <location>
        <begin position="159"/>
        <end position="217"/>
    </location>
</feature>
<dbReference type="Pfam" id="PF18097">
    <property type="entry name" value="Vta1_C"/>
    <property type="match status" value="1"/>
</dbReference>
<keyword evidence="4" id="KW-0813">Transport</keyword>
<evidence type="ECO:0000256" key="5">
    <source>
        <dbReference type="ARBA" id="ARBA00022490"/>
    </source>
</evidence>
<evidence type="ECO:0000256" key="3">
    <source>
        <dbReference type="ARBA" id="ARBA00007895"/>
    </source>
</evidence>
<evidence type="ECO:0000256" key="6">
    <source>
        <dbReference type="ARBA" id="ARBA00022753"/>
    </source>
</evidence>
<dbReference type="Pfam" id="PF04652">
    <property type="entry name" value="Vta1"/>
    <property type="match status" value="1"/>
</dbReference>
<dbReference type="Gene3D" id="1.25.40.270">
    <property type="entry name" value="Vacuolar protein sorting-associated protein vta1"/>
    <property type="match status" value="1"/>
</dbReference>
<evidence type="ECO:0000256" key="4">
    <source>
        <dbReference type="ARBA" id="ARBA00022448"/>
    </source>
</evidence>
<dbReference type="PANTHER" id="PTHR46009:SF1">
    <property type="entry name" value="VACUOLAR PROTEIN SORTING-ASSOCIATED PROTEIN VTA1 HOMOLOG"/>
    <property type="match status" value="1"/>
</dbReference>
<proteinExistence type="inferred from homology"/>
<name>A0ABY6L511_9ARAC</name>